<dbReference type="PANTHER" id="PTHR30290:SF9">
    <property type="entry name" value="OLIGOPEPTIDE-BINDING PROTEIN APPA"/>
    <property type="match status" value="1"/>
</dbReference>
<comment type="subcellular location">
    <subcellularLocation>
        <location evidence="1">Membrane</location>
        <topology evidence="1">Single-pass membrane protein</topology>
    </subcellularLocation>
</comment>
<evidence type="ECO:0000259" key="9">
    <source>
        <dbReference type="PROSITE" id="PS52015"/>
    </source>
</evidence>
<evidence type="ECO:0000256" key="8">
    <source>
        <dbReference type="SAM" id="MobiDB-lite"/>
    </source>
</evidence>
<dbReference type="PROSITE" id="PS52015">
    <property type="entry name" value="TONB_CTD"/>
    <property type="match status" value="1"/>
</dbReference>
<accession>A0A7C6AEK1</accession>
<feature type="domain" description="TonB C-terminal" evidence="9">
    <location>
        <begin position="618"/>
        <end position="707"/>
    </location>
</feature>
<feature type="compositionally biased region" description="Low complexity" evidence="8">
    <location>
        <begin position="537"/>
        <end position="574"/>
    </location>
</feature>
<dbReference type="PANTHER" id="PTHR30290">
    <property type="entry name" value="PERIPLASMIC BINDING COMPONENT OF ABC TRANSPORTER"/>
    <property type="match status" value="1"/>
</dbReference>
<dbReference type="InterPro" id="IPR039424">
    <property type="entry name" value="SBP_5"/>
</dbReference>
<keyword evidence="3" id="KW-0813">Transport</keyword>
<dbReference type="InterPro" id="IPR023765">
    <property type="entry name" value="SBP_5_CS"/>
</dbReference>
<feature type="region of interest" description="Disordered" evidence="8">
    <location>
        <begin position="537"/>
        <end position="622"/>
    </location>
</feature>
<dbReference type="GO" id="GO:1904680">
    <property type="term" value="F:peptide transmembrane transporter activity"/>
    <property type="evidence" value="ECO:0007669"/>
    <property type="project" value="TreeGrafter"/>
</dbReference>
<keyword evidence="4" id="KW-0812">Transmembrane</keyword>
<dbReference type="SUPFAM" id="SSF74653">
    <property type="entry name" value="TolA/TonB C-terminal domain"/>
    <property type="match status" value="1"/>
</dbReference>
<evidence type="ECO:0000256" key="7">
    <source>
        <dbReference type="ARBA" id="ARBA00023136"/>
    </source>
</evidence>
<dbReference type="InterPro" id="IPR000914">
    <property type="entry name" value="SBP_5_dom"/>
</dbReference>
<dbReference type="GO" id="GO:0016020">
    <property type="term" value="C:membrane"/>
    <property type="evidence" value="ECO:0007669"/>
    <property type="project" value="UniProtKB-SubCell"/>
</dbReference>
<evidence type="ECO:0000256" key="4">
    <source>
        <dbReference type="ARBA" id="ARBA00022692"/>
    </source>
</evidence>
<dbReference type="SUPFAM" id="SSF53850">
    <property type="entry name" value="Periplasmic binding protein-like II"/>
    <property type="match status" value="1"/>
</dbReference>
<evidence type="ECO:0000256" key="3">
    <source>
        <dbReference type="ARBA" id="ARBA00022448"/>
    </source>
</evidence>
<name>A0A7C6AEK1_UNCW3</name>
<evidence type="ECO:0000256" key="1">
    <source>
        <dbReference type="ARBA" id="ARBA00004167"/>
    </source>
</evidence>
<organism evidence="10">
    <name type="scientific">candidate division WOR-3 bacterium</name>
    <dbReference type="NCBI Taxonomy" id="2052148"/>
    <lineage>
        <taxon>Bacteria</taxon>
        <taxon>Bacteria division WOR-3</taxon>
    </lineage>
</organism>
<dbReference type="Pfam" id="PF03544">
    <property type="entry name" value="TonB_C"/>
    <property type="match status" value="1"/>
</dbReference>
<dbReference type="Gene3D" id="3.40.190.10">
    <property type="entry name" value="Periplasmic binding protein-like II"/>
    <property type="match status" value="1"/>
</dbReference>
<keyword evidence="6" id="KW-1133">Transmembrane helix</keyword>
<evidence type="ECO:0000313" key="10">
    <source>
        <dbReference type="EMBL" id="HHS62336.1"/>
    </source>
</evidence>
<keyword evidence="7" id="KW-0472">Membrane</keyword>
<reference evidence="10" key="1">
    <citation type="journal article" date="2020" name="mSystems">
        <title>Genome- and Community-Level Interaction Insights into Carbon Utilization and Element Cycling Functions of Hydrothermarchaeota in Hydrothermal Sediment.</title>
        <authorList>
            <person name="Zhou Z."/>
            <person name="Liu Y."/>
            <person name="Xu W."/>
            <person name="Pan J."/>
            <person name="Luo Z.H."/>
            <person name="Li M."/>
        </authorList>
    </citation>
    <scope>NUCLEOTIDE SEQUENCE [LARGE SCALE GENOMIC DNA]</scope>
    <source>
        <strain evidence="10">SpSt-783</strain>
    </source>
</reference>
<evidence type="ECO:0000256" key="2">
    <source>
        <dbReference type="ARBA" id="ARBA00005695"/>
    </source>
</evidence>
<dbReference type="Gene3D" id="3.90.76.10">
    <property type="entry name" value="Dipeptide-binding Protein, Domain 1"/>
    <property type="match status" value="1"/>
</dbReference>
<dbReference type="Gene3D" id="3.30.1150.10">
    <property type="match status" value="1"/>
</dbReference>
<feature type="compositionally biased region" description="Low complexity" evidence="8">
    <location>
        <begin position="595"/>
        <end position="606"/>
    </location>
</feature>
<dbReference type="InterPro" id="IPR006260">
    <property type="entry name" value="TonB/TolA_C"/>
</dbReference>
<evidence type="ECO:0000256" key="5">
    <source>
        <dbReference type="ARBA" id="ARBA00022729"/>
    </source>
</evidence>
<gene>
    <name evidence="10" type="ORF">ENV70_01795</name>
</gene>
<dbReference type="NCBIfam" id="TIGR01352">
    <property type="entry name" value="tonB_Cterm"/>
    <property type="match status" value="1"/>
</dbReference>
<keyword evidence="5" id="KW-0732">Signal</keyword>
<comment type="caution">
    <text evidence="10">The sequence shown here is derived from an EMBL/GenBank/DDBJ whole genome shotgun (WGS) entry which is preliminary data.</text>
</comment>
<dbReference type="InterPro" id="IPR037682">
    <property type="entry name" value="TonB_C"/>
</dbReference>
<dbReference type="Pfam" id="PF00496">
    <property type="entry name" value="SBP_bac_5"/>
    <property type="match status" value="1"/>
</dbReference>
<dbReference type="AlphaFoldDB" id="A0A7C6AEK1"/>
<feature type="compositionally biased region" description="Pro residues" evidence="8">
    <location>
        <begin position="607"/>
        <end position="617"/>
    </location>
</feature>
<dbReference type="Gene3D" id="3.10.105.10">
    <property type="entry name" value="Dipeptide-binding Protein, Domain 3"/>
    <property type="match status" value="1"/>
</dbReference>
<comment type="similarity">
    <text evidence="2">Belongs to the bacterial solute-binding protein 5 family.</text>
</comment>
<dbReference type="GO" id="GO:0015833">
    <property type="term" value="P:peptide transport"/>
    <property type="evidence" value="ECO:0007669"/>
    <property type="project" value="TreeGrafter"/>
</dbReference>
<dbReference type="PROSITE" id="PS01040">
    <property type="entry name" value="SBP_BACTERIAL_5"/>
    <property type="match status" value="1"/>
</dbReference>
<proteinExistence type="inferred from homology"/>
<protein>
    <submittedName>
        <fullName evidence="10">TonB family protein</fullName>
    </submittedName>
</protein>
<dbReference type="EMBL" id="DTHJ01000044">
    <property type="protein sequence ID" value="HHS62336.1"/>
    <property type="molecule type" value="Genomic_DNA"/>
</dbReference>
<evidence type="ECO:0000256" key="6">
    <source>
        <dbReference type="ARBA" id="ARBA00022989"/>
    </source>
</evidence>
<sequence>MYLYMSILKGGKMKKLWIILMVIGLMVYCAKKEEPLKGEKGGTLVIGTTDLPSVLSPLQPSVLGSNDILNLLFMTLHRIDPHTGKMKPELATSWEFSEDLTSITYYLRKDIKWWDGEPVTAEDVLYTYEKMQDPKTNYPFIASLKYIKKVELIDKYTIKFTFTQVYANLLTDSDIMPVPKHIYEKFGEEFGRTKIVGNGPYKVKEWIPGSGLTLTANENYYRGRPPLDEIVIKYYNNMETMIADFEQGNIDVAFNLTPADAKKFSSNKNINVFSKPGNSYIYIGWNLENEFLKDKEIRKALTMAINRTQILNDVLLGMGQVSLGPLPHSSWAFNENVTPIEFNLAKAKEILLSKGFEDRNRNKILDKNGKDITLTIITNVENPERVQILNFVASYLTQLGIKVNAQTMDVGSFISALINRKYDGFIMGWSVGDKIDPTLYWHSDPNRGKFNFVRYKNPVVDSLIDVGTTMLNRRKAKEIWGEFQKRVYEDQPYTFLVVPNEISANFKRVKGTDEGIALASAYTYWIPETERRITIAAKTTPAPAPTTPTSTPERPASASTTTPVTPTPTTTPTTTKKEETPKPSPAVSPEKLLEAAAASKETTVVATPPPPTTPPKPSVITRPEPIKKVLPKYPEAARAIGATGKVIVKVVVGTDGKVKSATIYSSFGNPACEEAALAAAKQWEFKPATKDGEPFEQSLQIPFDFKP</sequence>